<accession>A0AAI8VZR1</accession>
<dbReference type="SUPFAM" id="SSF52440">
    <property type="entry name" value="PreATP-grasp domain"/>
    <property type="match status" value="1"/>
</dbReference>
<protein>
    <submittedName>
        <fullName evidence="2">Uu.00g021980.m01.CDS01</fullName>
    </submittedName>
</protein>
<dbReference type="PANTHER" id="PTHR43472">
    <property type="entry name" value="PHOSPHORIBOSYLAMINE--GLYCINE LIGASE"/>
    <property type="match status" value="1"/>
</dbReference>
<dbReference type="EMBL" id="CAUWAG010000020">
    <property type="protein sequence ID" value="CAJ2514079.1"/>
    <property type="molecule type" value="Genomic_DNA"/>
</dbReference>
<name>A0AAI8VZR1_9PEZI</name>
<dbReference type="InterPro" id="IPR000115">
    <property type="entry name" value="PRibGlycinamide_synth"/>
</dbReference>
<dbReference type="Gene3D" id="3.40.50.20">
    <property type="match status" value="1"/>
</dbReference>
<proteinExistence type="predicted"/>
<dbReference type="GO" id="GO:0009113">
    <property type="term" value="P:purine nucleobase biosynthetic process"/>
    <property type="evidence" value="ECO:0007669"/>
    <property type="project" value="InterPro"/>
</dbReference>
<dbReference type="GO" id="GO:0004637">
    <property type="term" value="F:phosphoribosylamine-glycine ligase activity"/>
    <property type="evidence" value="ECO:0007669"/>
    <property type="project" value="InterPro"/>
</dbReference>
<sequence length="238" mass="25400">MARESTCGWEVNVSIVENNGLNRRFVANNVATPLITPEKGGAIALSTQCLHTVIVLIVGQGDRKCALAWKFGQAYVLSGNGGPSQLSKTQNIDQVPMNNYPKIVALSQELHIGLVVAEPHDAVVDGIEGYFRSSDIPCFTPTKEAVNIRGFKVCAKGSWPGTVSPLPPFAPLTHTKPQDSIGLGLAPVRAQDVGQRRGNTVLQGIMIEQKFGDAQVCPPVVSNLVHAPGRVSGGLCRW</sequence>
<reference evidence="2" key="1">
    <citation type="submission" date="2023-10" db="EMBL/GenBank/DDBJ databases">
        <authorList>
            <person name="Hackl T."/>
        </authorList>
    </citation>
    <scope>NUCLEOTIDE SEQUENCE</scope>
</reference>
<dbReference type="PANTHER" id="PTHR43472:SF1">
    <property type="entry name" value="PHOSPHORIBOSYLAMINE--GLYCINE LIGASE, CHLOROPLASTIC"/>
    <property type="match status" value="1"/>
</dbReference>
<organism evidence="2 3">
    <name type="scientific">Anthostomella pinea</name>
    <dbReference type="NCBI Taxonomy" id="933095"/>
    <lineage>
        <taxon>Eukaryota</taxon>
        <taxon>Fungi</taxon>
        <taxon>Dikarya</taxon>
        <taxon>Ascomycota</taxon>
        <taxon>Pezizomycotina</taxon>
        <taxon>Sordariomycetes</taxon>
        <taxon>Xylariomycetidae</taxon>
        <taxon>Xylariales</taxon>
        <taxon>Xylariaceae</taxon>
        <taxon>Anthostomella</taxon>
    </lineage>
</organism>
<dbReference type="InterPro" id="IPR016185">
    <property type="entry name" value="PreATP-grasp_dom_sf"/>
</dbReference>
<keyword evidence="3" id="KW-1185">Reference proteome</keyword>
<evidence type="ECO:0000313" key="3">
    <source>
        <dbReference type="Proteomes" id="UP001295740"/>
    </source>
</evidence>
<evidence type="ECO:0000259" key="1">
    <source>
        <dbReference type="Pfam" id="PF02844"/>
    </source>
</evidence>
<feature type="domain" description="Phosphoribosylglycinamide synthetase N-terminal" evidence="1">
    <location>
        <begin position="55"/>
        <end position="148"/>
    </location>
</feature>
<dbReference type="AlphaFoldDB" id="A0AAI8VZR1"/>
<dbReference type="Pfam" id="PF02844">
    <property type="entry name" value="GARS_N"/>
    <property type="match status" value="1"/>
</dbReference>
<comment type="caution">
    <text evidence="2">The sequence shown here is derived from an EMBL/GenBank/DDBJ whole genome shotgun (WGS) entry which is preliminary data.</text>
</comment>
<evidence type="ECO:0000313" key="2">
    <source>
        <dbReference type="EMBL" id="CAJ2514079.1"/>
    </source>
</evidence>
<dbReference type="Proteomes" id="UP001295740">
    <property type="component" value="Unassembled WGS sequence"/>
</dbReference>
<dbReference type="InterPro" id="IPR020562">
    <property type="entry name" value="PRibGlycinamide_synth_N"/>
</dbReference>
<gene>
    <name evidence="2" type="ORF">KHLLAP_LOCUS14547</name>
</gene>